<dbReference type="AlphaFoldDB" id="A0A978V4P1"/>
<dbReference type="Gene3D" id="1.20.1280.50">
    <property type="match status" value="1"/>
</dbReference>
<dbReference type="EMBL" id="JAEACU010000007">
    <property type="protein sequence ID" value="KAH7522324.1"/>
    <property type="molecule type" value="Genomic_DNA"/>
</dbReference>
<dbReference type="InterPro" id="IPR005174">
    <property type="entry name" value="KIB1-4_b-propeller"/>
</dbReference>
<evidence type="ECO:0000313" key="2">
    <source>
        <dbReference type="EMBL" id="KAH7522324.1"/>
    </source>
</evidence>
<feature type="domain" description="F-box" evidence="1">
    <location>
        <begin position="10"/>
        <end position="56"/>
    </location>
</feature>
<sequence length="402" mass="46309">MGDSKTKRKAKNWSKIPPEVLELILEKLDFAEIVRFKSVCSAWNRAAWSCIYFPSYRPTLPLLVLHNHKQHPEEEATNRSQFLSTFNNLLGDFGDNAWCVGSTHGWLVILDADLILHLLNPISRAEFQLPMIPQYLHEPGLFPKDYIDKTILLSDPSGGCKDNFTVVVAFREGKSLIFYDYRFNKWIHFGRPNDYYYDVIGTRQGQLYALTYKALHIWDLFGGCRRGGAYPILVKKVKYSTPLSKLVPLPNPLDALSNYTFGYHFVESLGEILLVLRCHYVMTGSRHRRMEFGVYKLDLKLKDWVTVKTLSDRALFIEANETLSVSTQDFPECQADSIYFTGLDLTGLRDVGVYNLKQGKFTTRVHPIATLQMEYSPWTREIGDDIIPLSRFAITYDLYQSE</sequence>
<name>A0A978V4P1_ZIZJJ</name>
<dbReference type="Pfam" id="PF03478">
    <property type="entry name" value="Beta-prop_KIB1-4"/>
    <property type="match status" value="1"/>
</dbReference>
<dbReference type="PANTHER" id="PTHR44259:SF15">
    <property type="entry name" value="F-BOX PROTEIN KIB2-RELATED"/>
    <property type="match status" value="1"/>
</dbReference>
<dbReference type="PANTHER" id="PTHR44259">
    <property type="entry name" value="OS07G0183000 PROTEIN-RELATED"/>
    <property type="match status" value="1"/>
</dbReference>
<organism evidence="2 3">
    <name type="scientific">Ziziphus jujuba var. spinosa</name>
    <dbReference type="NCBI Taxonomy" id="714518"/>
    <lineage>
        <taxon>Eukaryota</taxon>
        <taxon>Viridiplantae</taxon>
        <taxon>Streptophyta</taxon>
        <taxon>Embryophyta</taxon>
        <taxon>Tracheophyta</taxon>
        <taxon>Spermatophyta</taxon>
        <taxon>Magnoliopsida</taxon>
        <taxon>eudicotyledons</taxon>
        <taxon>Gunneridae</taxon>
        <taxon>Pentapetalae</taxon>
        <taxon>rosids</taxon>
        <taxon>fabids</taxon>
        <taxon>Rosales</taxon>
        <taxon>Rhamnaceae</taxon>
        <taxon>Paliureae</taxon>
        <taxon>Ziziphus</taxon>
    </lineage>
</organism>
<reference evidence="2" key="1">
    <citation type="journal article" date="2021" name="Front. Plant Sci.">
        <title>Chromosome-Scale Genome Assembly for Chinese Sour Jujube and Insights Into Its Genome Evolution and Domestication Signature.</title>
        <authorList>
            <person name="Shen L.-Y."/>
            <person name="Luo H."/>
            <person name="Wang X.-L."/>
            <person name="Wang X.-M."/>
            <person name="Qiu X.-J."/>
            <person name="Liu H."/>
            <person name="Zhou S.-S."/>
            <person name="Jia K.-H."/>
            <person name="Nie S."/>
            <person name="Bao Y.-T."/>
            <person name="Zhang R.-G."/>
            <person name="Yun Q.-Z."/>
            <person name="Chai Y.-H."/>
            <person name="Lu J.-Y."/>
            <person name="Li Y."/>
            <person name="Zhao S.-W."/>
            <person name="Mao J.-F."/>
            <person name="Jia S.-G."/>
            <person name="Mao Y.-M."/>
        </authorList>
    </citation>
    <scope>NUCLEOTIDE SEQUENCE</scope>
    <source>
        <strain evidence="2">AT0</strain>
        <tissue evidence="2">Leaf</tissue>
    </source>
</reference>
<dbReference type="InterPro" id="IPR001810">
    <property type="entry name" value="F-box_dom"/>
</dbReference>
<comment type="caution">
    <text evidence="2">The sequence shown here is derived from an EMBL/GenBank/DDBJ whole genome shotgun (WGS) entry which is preliminary data.</text>
</comment>
<proteinExistence type="predicted"/>
<dbReference type="InterPro" id="IPR036047">
    <property type="entry name" value="F-box-like_dom_sf"/>
</dbReference>
<protein>
    <recommendedName>
        <fullName evidence="1">F-box domain-containing protein</fullName>
    </recommendedName>
</protein>
<evidence type="ECO:0000313" key="3">
    <source>
        <dbReference type="Proteomes" id="UP000813462"/>
    </source>
</evidence>
<dbReference type="Proteomes" id="UP000813462">
    <property type="component" value="Unassembled WGS sequence"/>
</dbReference>
<dbReference type="PROSITE" id="PS50181">
    <property type="entry name" value="FBOX"/>
    <property type="match status" value="1"/>
</dbReference>
<dbReference type="Pfam" id="PF00646">
    <property type="entry name" value="F-box"/>
    <property type="match status" value="1"/>
</dbReference>
<gene>
    <name evidence="2" type="ORF">FEM48_Zijuj07G0126400</name>
</gene>
<dbReference type="CDD" id="cd09917">
    <property type="entry name" value="F-box_SF"/>
    <property type="match status" value="1"/>
</dbReference>
<accession>A0A978V4P1</accession>
<dbReference type="InterPro" id="IPR050942">
    <property type="entry name" value="F-box_BR-signaling"/>
</dbReference>
<dbReference type="SUPFAM" id="SSF81383">
    <property type="entry name" value="F-box domain"/>
    <property type="match status" value="1"/>
</dbReference>
<evidence type="ECO:0000259" key="1">
    <source>
        <dbReference type="PROSITE" id="PS50181"/>
    </source>
</evidence>
<dbReference type="SMART" id="SM00256">
    <property type="entry name" value="FBOX"/>
    <property type="match status" value="1"/>
</dbReference>